<reference evidence="7 8" key="1">
    <citation type="submission" date="2022-04" db="EMBL/GenBank/DDBJ databases">
        <title>Leucobacter sp. isolated from rhizosphere of garlic.</title>
        <authorList>
            <person name="Won M."/>
            <person name="Lee C.-M."/>
            <person name="Woen H.-Y."/>
            <person name="Kwon S.-W."/>
        </authorList>
    </citation>
    <scope>NUCLEOTIDE SEQUENCE [LARGE SCALE GENOMIC DNA]</scope>
    <source>
        <strain evidence="7 8">H21R-40</strain>
    </source>
</reference>
<organism evidence="7 8">
    <name type="scientific">Leucobacter allii</name>
    <dbReference type="NCBI Taxonomy" id="2932247"/>
    <lineage>
        <taxon>Bacteria</taxon>
        <taxon>Bacillati</taxon>
        <taxon>Actinomycetota</taxon>
        <taxon>Actinomycetes</taxon>
        <taxon>Micrococcales</taxon>
        <taxon>Microbacteriaceae</taxon>
        <taxon>Leucobacter</taxon>
    </lineage>
</organism>
<comment type="similarity">
    <text evidence="2">Belongs to the oxygen-dependent FAD-linked oxidoreductase family.</text>
</comment>
<dbReference type="RefSeq" id="WP_244727407.1">
    <property type="nucleotide sequence ID" value="NZ_CP095045.1"/>
</dbReference>
<dbReference type="InterPro" id="IPR016167">
    <property type="entry name" value="FAD-bd_PCMH_sub1"/>
</dbReference>
<dbReference type="PROSITE" id="PS51387">
    <property type="entry name" value="FAD_PCMH"/>
    <property type="match status" value="1"/>
</dbReference>
<evidence type="ECO:0000256" key="1">
    <source>
        <dbReference type="ARBA" id="ARBA00001974"/>
    </source>
</evidence>
<dbReference type="Pfam" id="PF01565">
    <property type="entry name" value="FAD_binding_4"/>
    <property type="match status" value="1"/>
</dbReference>
<keyword evidence="8" id="KW-1185">Reference proteome</keyword>
<evidence type="ECO:0000256" key="2">
    <source>
        <dbReference type="ARBA" id="ARBA00005466"/>
    </source>
</evidence>
<evidence type="ECO:0000313" key="7">
    <source>
        <dbReference type="EMBL" id="UOQ56884.1"/>
    </source>
</evidence>
<dbReference type="PANTHER" id="PTHR42973:SF39">
    <property type="entry name" value="FAD-BINDING PCMH-TYPE DOMAIN-CONTAINING PROTEIN"/>
    <property type="match status" value="1"/>
</dbReference>
<dbReference type="PANTHER" id="PTHR42973">
    <property type="entry name" value="BINDING OXIDOREDUCTASE, PUTATIVE (AFU_ORTHOLOGUE AFUA_1G17690)-RELATED"/>
    <property type="match status" value="1"/>
</dbReference>
<dbReference type="InterPro" id="IPR016169">
    <property type="entry name" value="FAD-bd_PCMH_sub2"/>
</dbReference>
<comment type="cofactor">
    <cofactor evidence="1">
        <name>FAD</name>
        <dbReference type="ChEBI" id="CHEBI:57692"/>
    </cofactor>
</comment>
<keyword evidence="3" id="KW-0285">Flavoprotein</keyword>
<dbReference type="PROSITE" id="PS00862">
    <property type="entry name" value="OX2_COVAL_FAD"/>
    <property type="match status" value="1"/>
</dbReference>
<keyword evidence="5" id="KW-0560">Oxidoreductase</keyword>
<dbReference type="Gene3D" id="3.40.462.20">
    <property type="match status" value="1"/>
</dbReference>
<dbReference type="InterPro" id="IPR050416">
    <property type="entry name" value="FAD-linked_Oxidoreductase"/>
</dbReference>
<dbReference type="SUPFAM" id="SSF56176">
    <property type="entry name" value="FAD-binding/transporter-associated domain-like"/>
    <property type="match status" value="1"/>
</dbReference>
<dbReference type="InterPro" id="IPR006094">
    <property type="entry name" value="Oxid_FAD_bind_N"/>
</dbReference>
<feature type="domain" description="FAD-binding PCMH-type" evidence="6">
    <location>
        <begin position="40"/>
        <end position="208"/>
    </location>
</feature>
<evidence type="ECO:0000256" key="5">
    <source>
        <dbReference type="ARBA" id="ARBA00023002"/>
    </source>
</evidence>
<gene>
    <name evidence="7" type="ORF">MUN78_14630</name>
</gene>
<dbReference type="EMBL" id="CP095045">
    <property type="protein sequence ID" value="UOQ56884.1"/>
    <property type="molecule type" value="Genomic_DNA"/>
</dbReference>
<evidence type="ECO:0000256" key="3">
    <source>
        <dbReference type="ARBA" id="ARBA00022630"/>
    </source>
</evidence>
<dbReference type="InterPro" id="IPR006093">
    <property type="entry name" value="Oxy_OxRdtase_FAD_BS"/>
</dbReference>
<protein>
    <submittedName>
        <fullName evidence="7">FAD-binding oxidoreductase</fullName>
    </submittedName>
</protein>
<accession>A0ABY4FKU0</accession>
<dbReference type="InterPro" id="IPR036318">
    <property type="entry name" value="FAD-bd_PCMH-like_sf"/>
</dbReference>
<dbReference type="Gene3D" id="3.30.465.10">
    <property type="match status" value="1"/>
</dbReference>
<evidence type="ECO:0000313" key="8">
    <source>
        <dbReference type="Proteomes" id="UP000831786"/>
    </source>
</evidence>
<dbReference type="Gene3D" id="3.30.43.10">
    <property type="entry name" value="Uridine Diphospho-n-acetylenolpyruvylglucosamine Reductase, domain 2"/>
    <property type="match status" value="1"/>
</dbReference>
<keyword evidence="4" id="KW-0274">FAD</keyword>
<dbReference type="InterPro" id="IPR016166">
    <property type="entry name" value="FAD-bd_PCMH"/>
</dbReference>
<sequence>MSTESTPDALAALRDALTGPAHLRGEDGYAEELAGFNTLSPLSPDLVVGAADERDVQLAVRYARAAGLQVSVMATGHGSYCSVPEGVLIRTHRLDAIDVDPGARRFTIGAGARWMDILPRLAPHGLGAVTGSSPSVGAVGLTLGGGIGPLSRTFGWAADRAVSYRVVDGLGELLTVSAEEHPDLFWALKGGKVGLGIVTEMTLEALPLREVYGGGIFFAEEHLEAVLRAWLPWAKSLPESANTSIGILRLPEDVPAPLGGRTLAHLRYAYAGLELSREELVARGAELVAPMRAVAEALVDGVDVLACDRVGEIHAEPFGPLPIWERGEFLDEVDEAYIETLLAHAGAGTDAPFSNVETRLFGGATQREPAGPNAIGGRGAAFSLLVIGVDVPGVTDEALRRVGTALFDDVADYAHAEVNYNWAGHPTAQTWRRLWSPETAARLAEVRRRYDPEARFAYGNQEGSR</sequence>
<name>A0ABY4FKU0_9MICO</name>
<evidence type="ECO:0000259" key="6">
    <source>
        <dbReference type="PROSITE" id="PS51387"/>
    </source>
</evidence>
<dbReference type="Proteomes" id="UP000831786">
    <property type="component" value="Chromosome"/>
</dbReference>
<proteinExistence type="inferred from homology"/>
<evidence type="ECO:0000256" key="4">
    <source>
        <dbReference type="ARBA" id="ARBA00022827"/>
    </source>
</evidence>